<evidence type="ECO:0000259" key="7">
    <source>
        <dbReference type="PROSITE" id="PS50850"/>
    </source>
</evidence>
<evidence type="ECO:0000256" key="4">
    <source>
        <dbReference type="ARBA" id="ARBA00022989"/>
    </source>
</evidence>
<dbReference type="InterPro" id="IPR020846">
    <property type="entry name" value="MFS_dom"/>
</dbReference>
<dbReference type="AlphaFoldDB" id="A0A246JFM4"/>
<comment type="subcellular location">
    <subcellularLocation>
        <location evidence="1">Cell membrane</location>
        <topology evidence="1">Multi-pass membrane protein</topology>
    </subcellularLocation>
</comment>
<feature type="transmembrane region" description="Helical" evidence="6">
    <location>
        <begin position="303"/>
        <end position="320"/>
    </location>
</feature>
<dbReference type="GO" id="GO:0005886">
    <property type="term" value="C:plasma membrane"/>
    <property type="evidence" value="ECO:0007669"/>
    <property type="project" value="UniProtKB-SubCell"/>
</dbReference>
<dbReference type="GO" id="GO:0022857">
    <property type="term" value="F:transmembrane transporter activity"/>
    <property type="evidence" value="ECO:0007669"/>
    <property type="project" value="InterPro"/>
</dbReference>
<keyword evidence="5 6" id="KW-0472">Membrane</keyword>
<keyword evidence="3 6" id="KW-0812">Transmembrane</keyword>
<dbReference type="CDD" id="cd06173">
    <property type="entry name" value="MFS_MefA_like"/>
    <property type="match status" value="1"/>
</dbReference>
<feature type="transmembrane region" description="Helical" evidence="6">
    <location>
        <begin position="167"/>
        <end position="187"/>
    </location>
</feature>
<dbReference type="OrthoDB" id="4368225at2"/>
<dbReference type="Proteomes" id="UP000197468">
    <property type="component" value="Unassembled WGS sequence"/>
</dbReference>
<dbReference type="PANTHER" id="PTHR23513">
    <property type="entry name" value="INTEGRAL MEMBRANE EFFLUX PROTEIN-RELATED"/>
    <property type="match status" value="1"/>
</dbReference>
<accession>A0A246JFM4</accession>
<evidence type="ECO:0000256" key="6">
    <source>
        <dbReference type="SAM" id="Phobius"/>
    </source>
</evidence>
<sequence>MLDVLKNRTYRHLFFAQVIALVGTGLATVALGLLAYDIAGADAGAVLGTALAIKMLAYIGVAPIASAFAERVPRRTLLVTLDLVRAAVALSLPFVTQVWQVYLLIFVLQSASAGFTPTFQATIPDVLPKEEDYTKALSLSRLAYDLESLASPALAAALLTVVSFHSLFFGTVVGFIASAVLVVSAILPKAKMPPKRSIYERTTRGSRIYLATPRLRALLALNLAAASASAMVIVNTVVMVQGQMRLSQNATAAALAAFGGGSMLVALGLPRLLDRLSDRRVMLSGAAVLCVGLFLGPFAMESLVTLVALWLVMGVGYSLVQTPSGRLLRRSAREEDRPALFAAQFALSHACWLITYPVAGWLGARAGLAKSFVVLGGIATIAATLSARLWSRADPKEVAHEHAELDASHAHLQTAEAGQPHSHDFVIDDLHKRWPSAGEPGSTTGRNGKP</sequence>
<dbReference type="EMBL" id="NIOF01000003">
    <property type="protein sequence ID" value="OWQ91415.1"/>
    <property type="molecule type" value="Genomic_DNA"/>
</dbReference>
<keyword evidence="9" id="KW-1185">Reference proteome</keyword>
<keyword evidence="2" id="KW-1003">Cell membrane</keyword>
<feature type="transmembrane region" description="Helical" evidence="6">
    <location>
        <begin position="217"/>
        <end position="238"/>
    </location>
</feature>
<feature type="transmembrane region" description="Helical" evidence="6">
    <location>
        <begin position="371"/>
        <end position="390"/>
    </location>
</feature>
<proteinExistence type="predicted"/>
<dbReference type="RefSeq" id="WP_088384643.1">
    <property type="nucleotide sequence ID" value="NZ_NIOF01000003.1"/>
</dbReference>
<dbReference type="Pfam" id="PF07690">
    <property type="entry name" value="MFS_1"/>
    <property type="match status" value="1"/>
</dbReference>
<gene>
    <name evidence="8" type="ORF">CDN99_09670</name>
</gene>
<evidence type="ECO:0000313" key="8">
    <source>
        <dbReference type="EMBL" id="OWQ91415.1"/>
    </source>
</evidence>
<dbReference type="Gene3D" id="1.20.1250.20">
    <property type="entry name" value="MFS general substrate transporter like domains"/>
    <property type="match status" value="1"/>
</dbReference>
<dbReference type="InterPro" id="IPR011701">
    <property type="entry name" value="MFS"/>
</dbReference>
<keyword evidence="4 6" id="KW-1133">Transmembrane helix</keyword>
<evidence type="ECO:0000313" key="9">
    <source>
        <dbReference type="Proteomes" id="UP000197468"/>
    </source>
</evidence>
<feature type="transmembrane region" description="Helical" evidence="6">
    <location>
        <begin position="45"/>
        <end position="69"/>
    </location>
</feature>
<organism evidence="8 9">
    <name type="scientific">Roseateles aquatilis</name>
    <dbReference type="NCBI Taxonomy" id="431061"/>
    <lineage>
        <taxon>Bacteria</taxon>
        <taxon>Pseudomonadati</taxon>
        <taxon>Pseudomonadota</taxon>
        <taxon>Betaproteobacteria</taxon>
        <taxon>Burkholderiales</taxon>
        <taxon>Sphaerotilaceae</taxon>
        <taxon>Roseateles</taxon>
    </lineage>
</organism>
<evidence type="ECO:0000256" key="2">
    <source>
        <dbReference type="ARBA" id="ARBA00022475"/>
    </source>
</evidence>
<feature type="transmembrane region" description="Helical" evidence="6">
    <location>
        <begin position="340"/>
        <end position="359"/>
    </location>
</feature>
<feature type="domain" description="Major facilitator superfamily (MFS) profile" evidence="7">
    <location>
        <begin position="9"/>
        <end position="394"/>
    </location>
</feature>
<protein>
    <submittedName>
        <fullName evidence="8">MFS transporter</fullName>
    </submittedName>
</protein>
<dbReference type="PROSITE" id="PS50850">
    <property type="entry name" value="MFS"/>
    <property type="match status" value="1"/>
</dbReference>
<evidence type="ECO:0000256" key="5">
    <source>
        <dbReference type="ARBA" id="ARBA00023136"/>
    </source>
</evidence>
<dbReference type="InterPro" id="IPR036259">
    <property type="entry name" value="MFS_trans_sf"/>
</dbReference>
<evidence type="ECO:0000256" key="3">
    <source>
        <dbReference type="ARBA" id="ARBA00022692"/>
    </source>
</evidence>
<evidence type="ECO:0000256" key="1">
    <source>
        <dbReference type="ARBA" id="ARBA00004651"/>
    </source>
</evidence>
<feature type="transmembrane region" description="Helical" evidence="6">
    <location>
        <begin position="250"/>
        <end position="269"/>
    </location>
</feature>
<dbReference type="SUPFAM" id="SSF103473">
    <property type="entry name" value="MFS general substrate transporter"/>
    <property type="match status" value="1"/>
</dbReference>
<reference evidence="8 9" key="1">
    <citation type="journal article" date="2008" name="Int. J. Syst. Evol. Microbiol.">
        <title>Description of Roseateles aquatilis sp. nov. and Roseateles terrae sp. nov., in the class Betaproteobacteria, and emended description of the genus Roseateles.</title>
        <authorList>
            <person name="Gomila M."/>
            <person name="Bowien B."/>
            <person name="Falsen E."/>
            <person name="Moore E.R."/>
            <person name="Lalucat J."/>
        </authorList>
    </citation>
    <scope>NUCLEOTIDE SEQUENCE [LARGE SCALE GENOMIC DNA]</scope>
    <source>
        <strain evidence="8 9">CCUG 48205</strain>
    </source>
</reference>
<dbReference type="PANTHER" id="PTHR23513:SF6">
    <property type="entry name" value="MAJOR FACILITATOR SUPERFAMILY ASSOCIATED DOMAIN-CONTAINING PROTEIN"/>
    <property type="match status" value="1"/>
</dbReference>
<feature type="transmembrane region" description="Helical" evidence="6">
    <location>
        <begin position="12"/>
        <end position="39"/>
    </location>
</feature>
<name>A0A246JFM4_9BURK</name>
<feature type="transmembrane region" description="Helical" evidence="6">
    <location>
        <begin position="281"/>
        <end position="297"/>
    </location>
</feature>
<comment type="caution">
    <text evidence="8">The sequence shown here is derived from an EMBL/GenBank/DDBJ whole genome shotgun (WGS) entry which is preliminary data.</text>
</comment>